<reference evidence="5" key="2">
    <citation type="submission" date="2023-06" db="EMBL/GenBank/DDBJ databases">
        <authorList>
            <person name="Ma L."/>
            <person name="Liu K.-W."/>
            <person name="Li Z."/>
            <person name="Hsiao Y.-Y."/>
            <person name="Qi Y."/>
            <person name="Fu T."/>
            <person name="Tang G."/>
            <person name="Zhang D."/>
            <person name="Sun W.-H."/>
            <person name="Liu D.-K."/>
            <person name="Li Y."/>
            <person name="Chen G.-Z."/>
            <person name="Liu X.-D."/>
            <person name="Liao X.-Y."/>
            <person name="Jiang Y.-T."/>
            <person name="Yu X."/>
            <person name="Hao Y."/>
            <person name="Huang J."/>
            <person name="Zhao X.-W."/>
            <person name="Ke S."/>
            <person name="Chen Y.-Y."/>
            <person name="Wu W.-L."/>
            <person name="Hsu J.-L."/>
            <person name="Lin Y.-F."/>
            <person name="Huang M.-D."/>
            <person name="Li C.-Y."/>
            <person name="Huang L."/>
            <person name="Wang Z.-W."/>
            <person name="Zhao X."/>
            <person name="Zhong W.-Y."/>
            <person name="Peng D.-H."/>
            <person name="Ahmad S."/>
            <person name="Lan S."/>
            <person name="Zhang J.-S."/>
            <person name="Tsai W.-C."/>
            <person name="Van De Peer Y."/>
            <person name="Liu Z.-J."/>
        </authorList>
    </citation>
    <scope>NUCLEOTIDE SEQUENCE</scope>
    <source>
        <strain evidence="5">CP</strain>
        <tissue evidence="5">Leaves</tissue>
    </source>
</reference>
<feature type="coiled-coil region" evidence="2">
    <location>
        <begin position="342"/>
        <end position="388"/>
    </location>
</feature>
<evidence type="ECO:0000313" key="5">
    <source>
        <dbReference type="EMBL" id="KAK1324981.1"/>
    </source>
</evidence>
<feature type="compositionally biased region" description="Basic and acidic residues" evidence="3">
    <location>
        <begin position="21"/>
        <end position="44"/>
    </location>
</feature>
<evidence type="ECO:0000313" key="6">
    <source>
        <dbReference type="Proteomes" id="UP001180020"/>
    </source>
</evidence>
<dbReference type="AlphaFoldDB" id="A0AAV9FG36"/>
<accession>A0AAV9FG36</accession>
<reference evidence="5" key="1">
    <citation type="journal article" date="2023" name="Nat. Commun.">
        <title>Diploid and tetraploid genomes of Acorus and the evolution of monocots.</title>
        <authorList>
            <person name="Ma L."/>
            <person name="Liu K.W."/>
            <person name="Li Z."/>
            <person name="Hsiao Y.Y."/>
            <person name="Qi Y."/>
            <person name="Fu T."/>
            <person name="Tang G.D."/>
            <person name="Zhang D."/>
            <person name="Sun W.H."/>
            <person name="Liu D.K."/>
            <person name="Li Y."/>
            <person name="Chen G.Z."/>
            <person name="Liu X.D."/>
            <person name="Liao X.Y."/>
            <person name="Jiang Y.T."/>
            <person name="Yu X."/>
            <person name="Hao Y."/>
            <person name="Huang J."/>
            <person name="Zhao X.W."/>
            <person name="Ke S."/>
            <person name="Chen Y.Y."/>
            <person name="Wu W.L."/>
            <person name="Hsu J.L."/>
            <person name="Lin Y.F."/>
            <person name="Huang M.D."/>
            <person name="Li C.Y."/>
            <person name="Huang L."/>
            <person name="Wang Z.W."/>
            <person name="Zhao X."/>
            <person name="Zhong W.Y."/>
            <person name="Peng D.H."/>
            <person name="Ahmad S."/>
            <person name="Lan S."/>
            <person name="Zhang J.S."/>
            <person name="Tsai W.C."/>
            <person name="Van de Peer Y."/>
            <person name="Liu Z.J."/>
        </authorList>
    </citation>
    <scope>NUCLEOTIDE SEQUENCE</scope>
    <source>
        <strain evidence="5">CP</strain>
    </source>
</reference>
<feature type="region of interest" description="Disordered" evidence="3">
    <location>
        <begin position="1"/>
        <end position="102"/>
    </location>
</feature>
<sequence length="425" mass="47476">MRSKADDDVDSLHFPEQVSENCKDVETMIATRSKDQHQRVRLPEAETSGESDGGSERAPPSQRPPFSKPAPSKWDDAQKWIASPTSNQGKPGPPPRKSGFLGYGGGRMKVVVEVPQERQAFGVEEIDTKRIDSSRAEEGSGGVKAVNWGSQGYAVADIIENSDSAVSLSQHDSIHTATTFLPPPTTIRSVSMRDMGTEMTPIASQEPSRTGTPMRASSPIRSPPSSRHSIPGRAAPCSTLIESAGCRVESDKRELFEKELQLKTRREIMSLGTQLDKMNIAAWASEEEKDASLSLKTIPVSQPAKNMIEIRAAAWEEAEKAKYIARFKREEIKIQAWENHQKAKTEAEMRKIEVEVERMRSRAQDRLMSKLAAARHKAEEKRVAAEAKRNQQASITAQQTEYIRRTGRIPSFSCFHRCWCFRWCL</sequence>
<keyword evidence="6" id="KW-1185">Reference proteome</keyword>
<evidence type="ECO:0000256" key="3">
    <source>
        <dbReference type="SAM" id="MobiDB-lite"/>
    </source>
</evidence>
<dbReference type="PANTHER" id="PTHR31471">
    <property type="entry name" value="OS02G0116800 PROTEIN"/>
    <property type="match status" value="1"/>
</dbReference>
<name>A0AAV9FG36_ACOCL</name>
<feature type="compositionally biased region" description="Polar residues" evidence="3">
    <location>
        <begin position="202"/>
        <end position="211"/>
    </location>
</feature>
<evidence type="ECO:0000259" key="4">
    <source>
        <dbReference type="Pfam" id="PF03763"/>
    </source>
</evidence>
<evidence type="ECO:0000256" key="2">
    <source>
        <dbReference type="SAM" id="Coils"/>
    </source>
</evidence>
<feature type="domain" description="Remorin C-terminal" evidence="4">
    <location>
        <begin position="309"/>
        <end position="411"/>
    </location>
</feature>
<dbReference type="PANTHER" id="PTHR31471:SF98">
    <property type="entry name" value="OS02G0116800 PROTEIN"/>
    <property type="match status" value="1"/>
</dbReference>
<dbReference type="InterPro" id="IPR005516">
    <property type="entry name" value="Remorin_C"/>
</dbReference>
<comment type="caution">
    <text evidence="5">The sequence shown here is derived from an EMBL/GenBank/DDBJ whole genome shotgun (WGS) entry which is preliminary data.</text>
</comment>
<proteinExistence type="inferred from homology"/>
<dbReference type="Pfam" id="PF03763">
    <property type="entry name" value="Remorin_C"/>
    <property type="match status" value="1"/>
</dbReference>
<dbReference type="EMBL" id="JAUJYO010000001">
    <property type="protein sequence ID" value="KAK1324981.1"/>
    <property type="molecule type" value="Genomic_DNA"/>
</dbReference>
<feature type="region of interest" description="Disordered" evidence="3">
    <location>
        <begin position="202"/>
        <end position="234"/>
    </location>
</feature>
<evidence type="ECO:0000256" key="1">
    <source>
        <dbReference type="ARBA" id="ARBA00005711"/>
    </source>
</evidence>
<dbReference type="Proteomes" id="UP001180020">
    <property type="component" value="Unassembled WGS sequence"/>
</dbReference>
<gene>
    <name evidence="5" type="ORF">QJS10_CPA01g00162</name>
</gene>
<feature type="compositionally biased region" description="Low complexity" evidence="3">
    <location>
        <begin position="217"/>
        <end position="231"/>
    </location>
</feature>
<organism evidence="5 6">
    <name type="scientific">Acorus calamus</name>
    <name type="common">Sweet flag</name>
    <dbReference type="NCBI Taxonomy" id="4465"/>
    <lineage>
        <taxon>Eukaryota</taxon>
        <taxon>Viridiplantae</taxon>
        <taxon>Streptophyta</taxon>
        <taxon>Embryophyta</taxon>
        <taxon>Tracheophyta</taxon>
        <taxon>Spermatophyta</taxon>
        <taxon>Magnoliopsida</taxon>
        <taxon>Liliopsida</taxon>
        <taxon>Acoraceae</taxon>
        <taxon>Acorus</taxon>
    </lineage>
</organism>
<keyword evidence="2" id="KW-0175">Coiled coil</keyword>
<comment type="similarity">
    <text evidence="1">Belongs to the remorin family.</text>
</comment>
<feature type="compositionally biased region" description="Basic and acidic residues" evidence="3">
    <location>
        <begin position="1"/>
        <end position="13"/>
    </location>
</feature>
<protein>
    <recommendedName>
        <fullName evidence="4">Remorin C-terminal domain-containing protein</fullName>
    </recommendedName>
</protein>